<name>A0ACC1JP21_9FUNG</name>
<keyword evidence="2" id="KW-1185">Reference proteome</keyword>
<evidence type="ECO:0000313" key="2">
    <source>
        <dbReference type="Proteomes" id="UP001140234"/>
    </source>
</evidence>
<protein>
    <submittedName>
        <fullName evidence="1">Uncharacterized protein</fullName>
    </submittedName>
</protein>
<comment type="caution">
    <text evidence="1">The sequence shown here is derived from an EMBL/GenBank/DDBJ whole genome shotgun (WGS) entry which is preliminary data.</text>
</comment>
<dbReference type="EMBL" id="JANBUJ010002329">
    <property type="protein sequence ID" value="KAJ2764493.1"/>
    <property type="molecule type" value="Genomic_DNA"/>
</dbReference>
<evidence type="ECO:0000313" key="1">
    <source>
        <dbReference type="EMBL" id="KAJ2764493.1"/>
    </source>
</evidence>
<dbReference type="Proteomes" id="UP001140234">
    <property type="component" value="Unassembled WGS sequence"/>
</dbReference>
<gene>
    <name evidence="1" type="ORF">IWQ57_005146</name>
</gene>
<accession>A0ACC1JP21</accession>
<reference evidence="1" key="1">
    <citation type="submission" date="2022-07" db="EMBL/GenBank/DDBJ databases">
        <title>Phylogenomic reconstructions and comparative analyses of Kickxellomycotina fungi.</title>
        <authorList>
            <person name="Reynolds N.K."/>
            <person name="Stajich J.E."/>
            <person name="Barry K."/>
            <person name="Grigoriev I.V."/>
            <person name="Crous P."/>
            <person name="Smith M.E."/>
        </authorList>
    </citation>
    <scope>NUCLEOTIDE SEQUENCE</scope>
    <source>
        <strain evidence="1">CBS 109366</strain>
    </source>
</reference>
<sequence>MRAPALALQRLLQPRRAPVGPRALSTGGPERGERSYEEVAKQQMRSYQKWRTHFRWSRARIAESLRDYALWTVLGLLAYYNMTKRHELQDYEAESFVAIDKLEGQIHALDPHNRLLQGTVRDRRDAAPSPPSPCTGSSAPAAAGPPVFY</sequence>
<proteinExistence type="predicted"/>
<organism evidence="1 2">
    <name type="scientific">Coemansia nantahalensis</name>
    <dbReference type="NCBI Taxonomy" id="2789366"/>
    <lineage>
        <taxon>Eukaryota</taxon>
        <taxon>Fungi</taxon>
        <taxon>Fungi incertae sedis</taxon>
        <taxon>Zoopagomycota</taxon>
        <taxon>Kickxellomycotina</taxon>
        <taxon>Kickxellomycetes</taxon>
        <taxon>Kickxellales</taxon>
        <taxon>Kickxellaceae</taxon>
        <taxon>Coemansia</taxon>
    </lineage>
</organism>